<sequence>MFGYQTWGHRTLRALLDSRHSVVGVVTHPTSAHVYEKIWADSVEDLARDNDIAVHIARRPDAAMVAQLADWAPEIIVANNWRTWLPPEVFDLPLHGTLNLHDSLLPEFTGFSPVPWALISGASQVGLTAHRMDSELDTGDIAVQRAVPVAPRSTGTELVNATIDLIPEVLLDALAQIEARTIQWQPQDLDRRSFFHKRTEFDSLVDWSWPAEDIDRLVRAMSDPYPSAHSYCRGVRIEITAAHVSTSRYGGTPGRIFIKEEDGMAIVAGGDAHRGGRRALVIDRIRTPDGVEHLAADYFPRGGGYLSREP</sequence>
<dbReference type="SUPFAM" id="SSF50486">
    <property type="entry name" value="FMT C-terminal domain-like"/>
    <property type="match status" value="1"/>
</dbReference>
<dbReference type="Pfam" id="PF00551">
    <property type="entry name" value="Formyl_trans_N"/>
    <property type="match status" value="1"/>
</dbReference>
<dbReference type="Gene3D" id="3.40.50.12230">
    <property type="match status" value="1"/>
</dbReference>
<dbReference type="InterPro" id="IPR011034">
    <property type="entry name" value="Formyl_transferase-like_C_sf"/>
</dbReference>
<dbReference type="CDD" id="cd08369">
    <property type="entry name" value="FMT_core"/>
    <property type="match status" value="1"/>
</dbReference>
<dbReference type="GO" id="GO:0004479">
    <property type="term" value="F:methionyl-tRNA formyltransferase activity"/>
    <property type="evidence" value="ECO:0007669"/>
    <property type="project" value="TreeGrafter"/>
</dbReference>
<dbReference type="InterPro" id="IPR036477">
    <property type="entry name" value="Formyl_transf_N_sf"/>
</dbReference>
<dbReference type="Pfam" id="PF02911">
    <property type="entry name" value="Formyl_trans_C"/>
    <property type="match status" value="1"/>
</dbReference>
<evidence type="ECO:0000259" key="2">
    <source>
        <dbReference type="Pfam" id="PF02911"/>
    </source>
</evidence>
<keyword evidence="4" id="KW-1185">Reference proteome</keyword>
<name>A0A9X2DZA0_9MICO</name>
<dbReference type="EMBL" id="JAMRYM010000028">
    <property type="protein sequence ID" value="MCM6762468.1"/>
    <property type="molecule type" value="Genomic_DNA"/>
</dbReference>
<organism evidence="3 4">
    <name type="scientific">Rathayibacter rubneri</name>
    <dbReference type="NCBI Taxonomy" id="2950106"/>
    <lineage>
        <taxon>Bacteria</taxon>
        <taxon>Bacillati</taxon>
        <taxon>Actinomycetota</taxon>
        <taxon>Actinomycetes</taxon>
        <taxon>Micrococcales</taxon>
        <taxon>Microbacteriaceae</taxon>
        <taxon>Rathayibacter</taxon>
    </lineage>
</organism>
<reference evidence="3" key="1">
    <citation type="submission" date="2022-06" db="EMBL/GenBank/DDBJ databases">
        <title>Whole genome shotgun sequencing (WGS) of Rathayibacter sp. ZW T2_19, isolated from stored onions (Allium cepa).</title>
        <authorList>
            <person name="Stoll D.A."/>
            <person name="Huch M."/>
        </authorList>
    </citation>
    <scope>NUCLEOTIDE SEQUENCE</scope>
    <source>
        <strain evidence="3">ZW T2_19</strain>
    </source>
</reference>
<comment type="caution">
    <text evidence="3">The sequence shown here is derived from an EMBL/GenBank/DDBJ whole genome shotgun (WGS) entry which is preliminary data.</text>
</comment>
<evidence type="ECO:0000313" key="3">
    <source>
        <dbReference type="EMBL" id="MCM6762468.1"/>
    </source>
</evidence>
<dbReference type="SUPFAM" id="SSF53328">
    <property type="entry name" value="Formyltransferase"/>
    <property type="match status" value="1"/>
</dbReference>
<dbReference type="Proteomes" id="UP001155240">
    <property type="component" value="Unassembled WGS sequence"/>
</dbReference>
<dbReference type="PANTHER" id="PTHR11138">
    <property type="entry name" value="METHIONYL-TRNA FORMYLTRANSFERASE"/>
    <property type="match status" value="1"/>
</dbReference>
<dbReference type="AlphaFoldDB" id="A0A9X2DZA0"/>
<dbReference type="RefSeq" id="WP_251945150.1">
    <property type="nucleotide sequence ID" value="NZ_JAMRYM010000028.1"/>
</dbReference>
<evidence type="ECO:0000259" key="1">
    <source>
        <dbReference type="Pfam" id="PF00551"/>
    </source>
</evidence>
<feature type="domain" description="Formyl transferase C-terminal" evidence="2">
    <location>
        <begin position="202"/>
        <end position="290"/>
    </location>
</feature>
<feature type="domain" description="Formyl transferase N-terminal" evidence="1">
    <location>
        <begin position="3"/>
        <end position="173"/>
    </location>
</feature>
<dbReference type="InterPro" id="IPR005793">
    <property type="entry name" value="Formyl_trans_C"/>
</dbReference>
<gene>
    <name evidence="3" type="ORF">NB037_08570</name>
</gene>
<evidence type="ECO:0000313" key="4">
    <source>
        <dbReference type="Proteomes" id="UP001155240"/>
    </source>
</evidence>
<dbReference type="GO" id="GO:0005829">
    <property type="term" value="C:cytosol"/>
    <property type="evidence" value="ECO:0007669"/>
    <property type="project" value="TreeGrafter"/>
</dbReference>
<proteinExistence type="predicted"/>
<protein>
    <submittedName>
        <fullName evidence="3">Methionyl-tRNA formyltransferase</fullName>
    </submittedName>
</protein>
<dbReference type="PANTHER" id="PTHR11138:SF5">
    <property type="entry name" value="METHIONYL-TRNA FORMYLTRANSFERASE, MITOCHONDRIAL"/>
    <property type="match status" value="1"/>
</dbReference>
<accession>A0A9X2DZA0</accession>
<dbReference type="InterPro" id="IPR002376">
    <property type="entry name" value="Formyl_transf_N"/>
</dbReference>